<dbReference type="InterPro" id="IPR036273">
    <property type="entry name" value="CRAL/TRIO_N_dom_sf"/>
</dbReference>
<dbReference type="Proteomes" id="UP000515211">
    <property type="component" value="Chromosome 5"/>
</dbReference>
<keyword evidence="3" id="KW-0653">Protein transport</keyword>
<evidence type="ECO:0000256" key="7">
    <source>
        <dbReference type="SAM" id="MobiDB-lite"/>
    </source>
</evidence>
<comment type="similarity">
    <text evidence="5">Belongs to the SFH family.</text>
</comment>
<dbReference type="SMART" id="SM00516">
    <property type="entry name" value="SEC14"/>
    <property type="match status" value="1"/>
</dbReference>
<feature type="domain" description="CRAL-TRIO" evidence="8">
    <location>
        <begin position="172"/>
        <end position="346"/>
    </location>
</feature>
<dbReference type="AlphaFoldDB" id="A0A9C6WW84"/>
<evidence type="ECO:0000256" key="5">
    <source>
        <dbReference type="ARBA" id="ARBA00038020"/>
    </source>
</evidence>
<dbReference type="GO" id="GO:0015031">
    <property type="term" value="P:protein transport"/>
    <property type="evidence" value="ECO:0007669"/>
    <property type="project" value="UniProtKB-KW"/>
</dbReference>
<dbReference type="Gene3D" id="1.10.8.20">
    <property type="entry name" value="N-terminal domain of phosphatidylinositol transfer protein sec14p"/>
    <property type="match status" value="1"/>
</dbReference>
<proteinExistence type="inferred from homology"/>
<organism evidence="9 10">
    <name type="scientific">Arachis duranensis</name>
    <name type="common">Wild peanut</name>
    <dbReference type="NCBI Taxonomy" id="130453"/>
    <lineage>
        <taxon>Eukaryota</taxon>
        <taxon>Viridiplantae</taxon>
        <taxon>Streptophyta</taxon>
        <taxon>Embryophyta</taxon>
        <taxon>Tracheophyta</taxon>
        <taxon>Spermatophyta</taxon>
        <taxon>Magnoliopsida</taxon>
        <taxon>eudicotyledons</taxon>
        <taxon>Gunneridae</taxon>
        <taxon>Pentapetalae</taxon>
        <taxon>rosids</taxon>
        <taxon>fabids</taxon>
        <taxon>Fabales</taxon>
        <taxon>Fabaceae</taxon>
        <taxon>Papilionoideae</taxon>
        <taxon>50 kb inversion clade</taxon>
        <taxon>dalbergioids sensu lato</taxon>
        <taxon>Dalbergieae</taxon>
        <taxon>Pterocarpus clade</taxon>
        <taxon>Arachis</taxon>
    </lineage>
</organism>
<dbReference type="GO" id="GO:0000139">
    <property type="term" value="C:Golgi membrane"/>
    <property type="evidence" value="ECO:0007669"/>
    <property type="project" value="UniProtKB-SubCell"/>
</dbReference>
<dbReference type="PANTHER" id="PTHR45657:SF50">
    <property type="entry name" value="PHOSPHATIDYLINOSITOL_PHOSPHATIDYLCHOLINE TRANSFER PROTEIN SFH11"/>
    <property type="match status" value="1"/>
</dbReference>
<dbReference type="Pfam" id="PF00650">
    <property type="entry name" value="CRAL_TRIO"/>
    <property type="match status" value="1"/>
</dbReference>
<dbReference type="KEGG" id="adu:107488147"/>
<evidence type="ECO:0000256" key="6">
    <source>
        <dbReference type="SAM" id="Coils"/>
    </source>
</evidence>
<dbReference type="SUPFAM" id="SSF52087">
    <property type="entry name" value="CRAL/TRIO domain"/>
    <property type="match status" value="1"/>
</dbReference>
<keyword evidence="3" id="KW-0813">Transport</keyword>
<dbReference type="Gene3D" id="3.40.525.10">
    <property type="entry name" value="CRAL-TRIO lipid binding domain"/>
    <property type="match status" value="1"/>
</dbReference>
<feature type="coiled-coil region" evidence="6">
    <location>
        <begin position="433"/>
        <end position="460"/>
    </location>
</feature>
<dbReference type="CDD" id="cd00170">
    <property type="entry name" value="SEC14"/>
    <property type="match status" value="1"/>
</dbReference>
<dbReference type="GO" id="GO:0005886">
    <property type="term" value="C:plasma membrane"/>
    <property type="evidence" value="ECO:0007669"/>
    <property type="project" value="UniProtKB-SubCell"/>
</dbReference>
<keyword evidence="4" id="KW-0333">Golgi apparatus</keyword>
<gene>
    <name evidence="10" type="primary">LOC107488147</name>
</gene>
<dbReference type="SUPFAM" id="SSF46938">
    <property type="entry name" value="CRAL/TRIO N-terminal domain"/>
    <property type="match status" value="1"/>
</dbReference>
<dbReference type="RefSeq" id="XP_052118308.1">
    <property type="nucleotide sequence ID" value="XM_052262348.1"/>
</dbReference>
<dbReference type="PANTHER" id="PTHR45657">
    <property type="entry name" value="CRAL-TRIO DOMAIN-CONTAINING PROTEIN YKL091C-RELATED"/>
    <property type="match status" value="1"/>
</dbReference>
<name>A0A9C6WW84_ARADU</name>
<reference evidence="10" key="2">
    <citation type="submission" date="2025-08" db="UniProtKB">
        <authorList>
            <consortium name="RefSeq"/>
        </authorList>
    </citation>
    <scope>IDENTIFICATION</scope>
    <source>
        <tissue evidence="10">Whole plant</tissue>
    </source>
</reference>
<evidence type="ECO:0000313" key="9">
    <source>
        <dbReference type="Proteomes" id="UP000515211"/>
    </source>
</evidence>
<dbReference type="InterPro" id="IPR051026">
    <property type="entry name" value="PI/PC_transfer"/>
</dbReference>
<accession>A0A9C6WW84</accession>
<protein>
    <submittedName>
        <fullName evidence="10">Phosphatidylinositol/phosphatidylcholine transfer protein SFH11 isoform X1</fullName>
    </submittedName>
</protein>
<reference evidence="9" key="1">
    <citation type="journal article" date="2016" name="Nat. Genet.">
        <title>The genome sequences of Arachis duranensis and Arachis ipaensis, the diploid ancestors of cultivated peanut.</title>
        <authorList>
            <person name="Bertioli D.J."/>
            <person name="Cannon S.B."/>
            <person name="Froenicke L."/>
            <person name="Huang G."/>
            <person name="Farmer A.D."/>
            <person name="Cannon E.K."/>
            <person name="Liu X."/>
            <person name="Gao D."/>
            <person name="Clevenger J."/>
            <person name="Dash S."/>
            <person name="Ren L."/>
            <person name="Moretzsohn M.C."/>
            <person name="Shirasawa K."/>
            <person name="Huang W."/>
            <person name="Vidigal B."/>
            <person name="Abernathy B."/>
            <person name="Chu Y."/>
            <person name="Niederhuth C.E."/>
            <person name="Umale P."/>
            <person name="Araujo A.C."/>
            <person name="Kozik A."/>
            <person name="Kim K.D."/>
            <person name="Burow M.D."/>
            <person name="Varshney R.K."/>
            <person name="Wang X."/>
            <person name="Zhang X."/>
            <person name="Barkley N."/>
            <person name="Guimaraes P.M."/>
            <person name="Isobe S."/>
            <person name="Guo B."/>
            <person name="Liao B."/>
            <person name="Stalker H.T."/>
            <person name="Schmitz R.J."/>
            <person name="Scheffler B.E."/>
            <person name="Leal-Bertioli S.C."/>
            <person name="Xun X."/>
            <person name="Jackson S.A."/>
            <person name="Michelmore R."/>
            <person name="Ozias-Akins P."/>
        </authorList>
    </citation>
    <scope>NUCLEOTIDE SEQUENCE [LARGE SCALE GENOMIC DNA]</scope>
    <source>
        <strain evidence="9">cv. V14167</strain>
    </source>
</reference>
<evidence type="ECO:0000256" key="3">
    <source>
        <dbReference type="ARBA" id="ARBA00022927"/>
    </source>
</evidence>
<keyword evidence="9" id="KW-1185">Reference proteome</keyword>
<sequence>MSSVKGKEKEKDVEVVITTRGDTESLTTYSSSSGERAWLHSADGRTKCLHPPIETHWELPSSGAKKPSSSSSSSFKSLFTFPLTKLRRTKSMQTVLEGPRDPKDAQIVESFRRMLFLEGLLPTKHNDYHTLLRFLRMRDFDMLKSKDVFLNYLKWHEEFGVDMLLKEFKYPEYTEVKKCYPHGYHGVDRHGRPVYIERLGMVDLNKLLQVTTFERFIKYHVSEQEKTLRIRYPACSMAAKRHIASTTSILDVNGVGMSNFSKPARYLFMEIQKIDSSYYPETLHKLFIINAGSGFKMLWKAVKTFLDVRTVAKVQVLGSNYLSVLLEAIDISNLPSFLGGKCTCSDYGGCLMSDRGPWKNPDIVKMIEVISLREEMDSKNDSNNGDVASEDSPSMPKKGDMGNQNDFGFNLAPLDESACAGSDSKYKLALQKINGLEAALGDTKNKIETLEEALEDAKMVSLIMLLTIEIYALKELAQSIIQPKL</sequence>
<evidence type="ECO:0000256" key="2">
    <source>
        <dbReference type="ARBA" id="ARBA00004395"/>
    </source>
</evidence>
<evidence type="ECO:0000259" key="8">
    <source>
        <dbReference type="PROSITE" id="PS50191"/>
    </source>
</evidence>
<dbReference type="InterPro" id="IPR036865">
    <property type="entry name" value="CRAL-TRIO_dom_sf"/>
</dbReference>
<feature type="region of interest" description="Disordered" evidence="7">
    <location>
        <begin position="377"/>
        <end position="402"/>
    </location>
</feature>
<dbReference type="PROSITE" id="PS50191">
    <property type="entry name" value="CRAL_TRIO"/>
    <property type="match status" value="1"/>
</dbReference>
<keyword evidence="6" id="KW-0175">Coiled coil</keyword>
<evidence type="ECO:0000256" key="4">
    <source>
        <dbReference type="ARBA" id="ARBA00023034"/>
    </source>
</evidence>
<dbReference type="InterPro" id="IPR001251">
    <property type="entry name" value="CRAL-TRIO_dom"/>
</dbReference>
<dbReference type="SMART" id="SM01100">
    <property type="entry name" value="CRAL_TRIO_N"/>
    <property type="match status" value="1"/>
</dbReference>
<evidence type="ECO:0000256" key="1">
    <source>
        <dbReference type="ARBA" id="ARBA00004202"/>
    </source>
</evidence>
<comment type="subcellular location">
    <subcellularLocation>
        <location evidence="1">Cell membrane</location>
        <topology evidence="1">Peripheral membrane protein</topology>
    </subcellularLocation>
    <subcellularLocation>
        <location evidence="2">Golgi apparatus membrane</location>
        <topology evidence="2">Peripheral membrane protein</topology>
    </subcellularLocation>
</comment>
<dbReference type="GeneID" id="107488147"/>
<evidence type="ECO:0000313" key="10">
    <source>
        <dbReference type="RefSeq" id="XP_052118308.1"/>
    </source>
</evidence>
<dbReference type="InterPro" id="IPR011074">
    <property type="entry name" value="CRAL/TRIO_N_dom"/>
</dbReference>